<dbReference type="Gene3D" id="3.60.10.10">
    <property type="entry name" value="Endonuclease/exonuclease/phosphatase"/>
    <property type="match status" value="1"/>
</dbReference>
<feature type="compositionally biased region" description="Low complexity" evidence="8">
    <location>
        <begin position="589"/>
        <end position="600"/>
    </location>
</feature>
<dbReference type="InterPro" id="IPR017853">
    <property type="entry name" value="GH"/>
</dbReference>
<evidence type="ECO:0000256" key="4">
    <source>
        <dbReference type="ARBA" id="ARBA00022729"/>
    </source>
</evidence>
<evidence type="ECO:0000313" key="11">
    <source>
        <dbReference type="Proteomes" id="UP000650833"/>
    </source>
</evidence>
<dbReference type="SUPFAM" id="SSF56219">
    <property type="entry name" value="DNase I-like"/>
    <property type="match status" value="1"/>
</dbReference>
<dbReference type="Gene3D" id="3.20.20.80">
    <property type="entry name" value="Glycosidases"/>
    <property type="match status" value="1"/>
</dbReference>
<comment type="caution">
    <text evidence="10">The sequence shown here is derived from an EMBL/GenBank/DDBJ whole genome shotgun (WGS) entry which is preliminary data.</text>
</comment>
<dbReference type="Proteomes" id="UP000650833">
    <property type="component" value="Unassembled WGS sequence"/>
</dbReference>
<dbReference type="GO" id="GO:0016139">
    <property type="term" value="P:glycoside catabolic process"/>
    <property type="evidence" value="ECO:0007669"/>
    <property type="project" value="TreeGrafter"/>
</dbReference>
<dbReference type="Pfam" id="PF01120">
    <property type="entry name" value="Alpha_L_fucos"/>
    <property type="match status" value="1"/>
</dbReference>
<reference evidence="10" key="1">
    <citation type="submission" date="2020-12" db="EMBL/GenBank/DDBJ databases">
        <title>Metabolic potential, ecology and presence of endohyphal bacteria is reflected in genomic diversity of Mucoromycotina.</title>
        <authorList>
            <person name="Muszewska A."/>
            <person name="Okrasinska A."/>
            <person name="Steczkiewicz K."/>
            <person name="Drgas O."/>
            <person name="Orlowska M."/>
            <person name="Perlinska-Lenart U."/>
            <person name="Aleksandrzak-Piekarczyk T."/>
            <person name="Szatraj K."/>
            <person name="Zielenkiewicz U."/>
            <person name="Pilsyk S."/>
            <person name="Malc E."/>
            <person name="Mieczkowski P."/>
            <person name="Kruszewska J.S."/>
            <person name="Biernat P."/>
            <person name="Pawlowska J."/>
        </authorList>
    </citation>
    <scope>NUCLEOTIDE SEQUENCE</scope>
    <source>
        <strain evidence="10">CBS 226.32</strain>
    </source>
</reference>
<dbReference type="PANTHER" id="PTHR10030:SF37">
    <property type="entry name" value="ALPHA-L-FUCOSIDASE-RELATED"/>
    <property type="match status" value="1"/>
</dbReference>
<dbReference type="PANTHER" id="PTHR10030">
    <property type="entry name" value="ALPHA-L-FUCOSIDASE"/>
    <property type="match status" value="1"/>
</dbReference>
<feature type="region of interest" description="Disordered" evidence="8">
    <location>
        <begin position="777"/>
        <end position="830"/>
    </location>
</feature>
<dbReference type="InterPro" id="IPR036691">
    <property type="entry name" value="Endo/exonu/phosph_ase_sf"/>
</dbReference>
<dbReference type="OrthoDB" id="6039950at2759"/>
<feature type="non-terminal residue" evidence="10">
    <location>
        <position position="1"/>
    </location>
</feature>
<feature type="compositionally biased region" description="Basic and acidic residues" evidence="8">
    <location>
        <begin position="800"/>
        <end position="813"/>
    </location>
</feature>
<dbReference type="GO" id="GO:0004560">
    <property type="term" value="F:alpha-L-fucosidase activity"/>
    <property type="evidence" value="ECO:0007669"/>
    <property type="project" value="UniProtKB-EC"/>
</dbReference>
<dbReference type="EMBL" id="JAEPRC010000652">
    <property type="protein sequence ID" value="KAG2193401.1"/>
    <property type="molecule type" value="Genomic_DNA"/>
</dbReference>
<evidence type="ECO:0000256" key="5">
    <source>
        <dbReference type="ARBA" id="ARBA00022801"/>
    </source>
</evidence>
<dbReference type="EC" id="3.2.1.51" evidence="3"/>
<dbReference type="SMART" id="SM00812">
    <property type="entry name" value="Alpha_L_fucos"/>
    <property type="match status" value="1"/>
</dbReference>
<comment type="similarity">
    <text evidence="2">Belongs to the glycosyl hydrolase 29 family.</text>
</comment>
<feature type="region of interest" description="Disordered" evidence="8">
    <location>
        <begin position="584"/>
        <end position="607"/>
    </location>
</feature>
<evidence type="ECO:0000259" key="9">
    <source>
        <dbReference type="Pfam" id="PF01120"/>
    </source>
</evidence>
<evidence type="ECO:0000256" key="8">
    <source>
        <dbReference type="SAM" id="MobiDB-lite"/>
    </source>
</evidence>
<dbReference type="InterPro" id="IPR057739">
    <property type="entry name" value="Glyco_hydro_29_N"/>
</dbReference>
<name>A0A8H7UP77_9FUNG</name>
<dbReference type="GO" id="GO:0006004">
    <property type="term" value="P:fucose metabolic process"/>
    <property type="evidence" value="ECO:0007669"/>
    <property type="project" value="InterPro"/>
</dbReference>
<comment type="function">
    <text evidence="1">Alpha-L-fucosidase is responsible for hydrolyzing the alpha-1,6-linked fucose joined to the reducing-end N-acetylglucosamine of the carbohydrate moieties of glycoproteins.</text>
</comment>
<feature type="domain" description="Glycoside hydrolase family 29 N-terminal" evidence="9">
    <location>
        <begin position="203"/>
        <end position="547"/>
    </location>
</feature>
<keyword evidence="6" id="KW-0326">Glycosidase</keyword>
<keyword evidence="4" id="KW-0732">Signal</keyword>
<feature type="coiled-coil region" evidence="7">
    <location>
        <begin position="699"/>
        <end position="747"/>
    </location>
</feature>
<dbReference type="InterPro" id="IPR016286">
    <property type="entry name" value="FUC_metazoa-typ"/>
</dbReference>
<gene>
    <name evidence="10" type="ORF">INT46_010296</name>
</gene>
<keyword evidence="5" id="KW-0378">Hydrolase</keyword>
<feature type="region of interest" description="Disordered" evidence="8">
    <location>
        <begin position="624"/>
        <end position="671"/>
    </location>
</feature>
<evidence type="ECO:0000256" key="3">
    <source>
        <dbReference type="ARBA" id="ARBA00012662"/>
    </source>
</evidence>
<protein>
    <recommendedName>
        <fullName evidence="3">alpha-L-fucosidase</fullName>
        <ecNumber evidence="3">3.2.1.51</ecNumber>
    </recommendedName>
</protein>
<evidence type="ECO:0000256" key="2">
    <source>
        <dbReference type="ARBA" id="ARBA00007951"/>
    </source>
</evidence>
<keyword evidence="11" id="KW-1185">Reference proteome</keyword>
<evidence type="ECO:0000256" key="1">
    <source>
        <dbReference type="ARBA" id="ARBA00004071"/>
    </source>
</evidence>
<proteinExistence type="inferred from homology"/>
<evidence type="ECO:0000256" key="7">
    <source>
        <dbReference type="SAM" id="Coils"/>
    </source>
</evidence>
<keyword evidence="7" id="KW-0175">Coiled coil</keyword>
<evidence type="ECO:0000256" key="6">
    <source>
        <dbReference type="ARBA" id="ARBA00023295"/>
    </source>
</evidence>
<dbReference type="SUPFAM" id="SSF51445">
    <property type="entry name" value="(Trans)glycosidases"/>
    <property type="match status" value="1"/>
</dbReference>
<dbReference type="InterPro" id="IPR000933">
    <property type="entry name" value="Glyco_hydro_29"/>
</dbReference>
<dbReference type="PRINTS" id="PR00741">
    <property type="entry name" value="GLHYDRLASE29"/>
</dbReference>
<feature type="compositionally biased region" description="Basic and acidic residues" evidence="8">
    <location>
        <begin position="633"/>
        <end position="649"/>
    </location>
</feature>
<evidence type="ECO:0000313" key="10">
    <source>
        <dbReference type="EMBL" id="KAG2193401.1"/>
    </source>
</evidence>
<organism evidence="10 11">
    <name type="scientific">Mucor plumbeus</name>
    <dbReference type="NCBI Taxonomy" id="97098"/>
    <lineage>
        <taxon>Eukaryota</taxon>
        <taxon>Fungi</taxon>
        <taxon>Fungi incertae sedis</taxon>
        <taxon>Mucoromycota</taxon>
        <taxon>Mucoromycotina</taxon>
        <taxon>Mucoromycetes</taxon>
        <taxon>Mucorales</taxon>
        <taxon>Mucorineae</taxon>
        <taxon>Mucoraceae</taxon>
        <taxon>Mucor</taxon>
    </lineage>
</organism>
<accession>A0A8H7UP77</accession>
<sequence length="1502" mass="172221">MLIYQDGSKSITTLNLPDWQVRYTDQIHRIDHIPCSLNNGAPAILMSAPLLADPSKNVSHILFPYNNPLGYYTPALHVFAITGITPSSSRNNSGLQIISAKGSRRWWENNTRKEYPIVTIRVQNTGPEWIKDASIFIEGSLFKTQYHGYIKRLAPGHIMNVDVGIYTVRKGRVSTKITIKAFNASGSEIIEPVEFGDVEIGIEDYQQDERSLQSHSVPYWYESAKFGIFIHWGLYSVPSWAPVGADYAEWYWWNYNQKGSATYNYHKSFYGPDIEYDDFISAWKPDQFDPQKWLDVIDSSGAKYFVFTTKHHDGFALFDTQVTNRSSTKMNPYKDFTRELLTLAKNEYPHLKRGVYFSMPEWYHPSYHDRWLNWDGPPVNPYTGKTIPYNGSPKIEDFVNEIQVPQVLELINNYEPDIMWCDIGGINNSTAWQAYFLNKARQQGRQVTMNDRCGNSVSDFATIEYRGLSHVPSRFWESTRGIDPHSFGFNHQTKTDQYTSTASLLKEFVSVIAKGGNFLLNIGPEASGHIPYVMRKTLYEMGQWIDRVDESIFDSVPYWVTSSDMHEPGQPLYFTQSKNVNSSTVHPYTQTGATTQSATSLHSELSPKATVVPSQLPDELINNSERTMAPPEKPIDAMKKATSSKRTDPLQKGLRKSTEEIENPESGTPDINSLSEQMALLLRSMGNVQDQFSSQHNVLNKLMSQNERFNEELTYMRNQQIESTKHMKFLEDRINQMQLEFDQKLNDRLASITVTAMEECVPLQRVTPTLQGSAVSKYATLPPSTRNTEDYSSENPIWIDKTKEKNTKNKKNMDQNTTEKNTNQDKPIDKKKLTKQQCLRYFSHVSSNQGYQYLHLPIKGKTKLKDMRSNLRQIGLSSGSVIDIQYPTSTVVSLLLHNDYVATASAILEEEGLVILKDFDPLDIKNLRDPRYSNLTEELKMAKLREIRASRIQQTLDFLRPPVKLAVARDFARKGWITEDKLHEIINTKESNSEMSKTAATNFITKPLSDDVHMDENETQPFTASDDEDIELTDSTSLVGDVSIVEVFQSLLKLKPESHAATLEFQARLNMQLQAHDAIWSQHCGIVSLNPSINVESLYTSDDERVITCKIKHVNNLFPSFIIMNIYAPASNTARYKFYATLLQQSYLRLMLQNMTTNIGFSPNTDTYPTDSPAFIVGDFNYNFRHFPATFMVDEPLLNTNSLNTDYNIPLNSASTQDPEEFPIEVQHESTDPTSVHSLGRSQWLWHALLLHYYNESSHKLLTNPQMPTFRRGSTKTTIDYIFAAPQLVEFISNEEIEFISNAWTDHALLSITLQFRCAEHGKGLWRANPALAKNPFFVSKLTSALNEFHDHLDQTPLEFVDTNQLLWDQIKALTRRVAIYCSRQKSAWRVRQLKRLQRKRNKLIRRYQNNDTVLHQRLLVVEKLISDLQQEQVEIQALKAGIRWRENGEVSAGFLKRTATRRTIKRTLPTLIHPDTQAQCVTIDDKRDAVSQFYKYLYTPS</sequence>